<evidence type="ECO:0000256" key="3">
    <source>
        <dbReference type="ARBA" id="ARBA00017562"/>
    </source>
</evidence>
<dbReference type="GO" id="GO:0003989">
    <property type="term" value="F:acetyl-CoA carboxylase activity"/>
    <property type="evidence" value="ECO:0007669"/>
    <property type="project" value="InterPro"/>
</dbReference>
<evidence type="ECO:0000256" key="10">
    <source>
        <dbReference type="SAM" id="MobiDB-lite"/>
    </source>
</evidence>
<dbReference type="PRINTS" id="PR01071">
    <property type="entry name" value="ACOABIOTINCC"/>
</dbReference>
<dbReference type="EMBL" id="JACPSX010000110">
    <property type="protein sequence ID" value="MBI3014664.1"/>
    <property type="molecule type" value="Genomic_DNA"/>
</dbReference>
<dbReference type="SUPFAM" id="SSF51230">
    <property type="entry name" value="Single hybrid motif"/>
    <property type="match status" value="1"/>
</dbReference>
<dbReference type="AlphaFoldDB" id="A0A932M0G7"/>
<evidence type="ECO:0000313" key="12">
    <source>
        <dbReference type="EMBL" id="MBI3014664.1"/>
    </source>
</evidence>
<organism evidence="12 13">
    <name type="scientific">Tectimicrobiota bacterium</name>
    <dbReference type="NCBI Taxonomy" id="2528274"/>
    <lineage>
        <taxon>Bacteria</taxon>
        <taxon>Pseudomonadati</taxon>
        <taxon>Nitrospinota/Tectimicrobiota group</taxon>
        <taxon>Candidatus Tectimicrobiota</taxon>
    </lineage>
</organism>
<comment type="function">
    <text evidence="1 9">This protein is a component of the acetyl coenzyme A carboxylase complex; first, biotin carboxylase catalyzes the carboxylation of the carrier protein and then the transcarboxylase transfers the carboxyl group to form malonyl-CoA.</text>
</comment>
<dbReference type="Pfam" id="PF00364">
    <property type="entry name" value="Biotin_lipoyl"/>
    <property type="match status" value="1"/>
</dbReference>
<dbReference type="InterPro" id="IPR001882">
    <property type="entry name" value="Biotin_BS"/>
</dbReference>
<evidence type="ECO:0000259" key="11">
    <source>
        <dbReference type="PROSITE" id="PS50968"/>
    </source>
</evidence>
<evidence type="ECO:0000256" key="4">
    <source>
        <dbReference type="ARBA" id="ARBA00022516"/>
    </source>
</evidence>
<dbReference type="PROSITE" id="PS00188">
    <property type="entry name" value="BIOTIN"/>
    <property type="match status" value="1"/>
</dbReference>
<dbReference type="Proteomes" id="UP000741360">
    <property type="component" value="Unassembled WGS sequence"/>
</dbReference>
<evidence type="ECO:0000256" key="2">
    <source>
        <dbReference type="ARBA" id="ARBA00005194"/>
    </source>
</evidence>
<dbReference type="CDD" id="cd06850">
    <property type="entry name" value="biotinyl_domain"/>
    <property type="match status" value="1"/>
</dbReference>
<dbReference type="GO" id="GO:0009317">
    <property type="term" value="C:acetyl-CoA carboxylase complex"/>
    <property type="evidence" value="ECO:0007669"/>
    <property type="project" value="InterPro"/>
</dbReference>
<evidence type="ECO:0000256" key="1">
    <source>
        <dbReference type="ARBA" id="ARBA00003761"/>
    </source>
</evidence>
<dbReference type="FunFam" id="2.40.50.100:FF:000003">
    <property type="entry name" value="Acetyl-CoA carboxylase biotin carboxyl carrier protein"/>
    <property type="match status" value="1"/>
</dbReference>
<feature type="domain" description="Lipoyl-binding" evidence="11">
    <location>
        <begin position="81"/>
        <end position="157"/>
    </location>
</feature>
<dbReference type="PANTHER" id="PTHR45266">
    <property type="entry name" value="OXALOACETATE DECARBOXYLASE ALPHA CHAIN"/>
    <property type="match status" value="1"/>
</dbReference>
<comment type="pathway">
    <text evidence="2 9">Lipid metabolism; fatty acid biosynthesis.</text>
</comment>
<name>A0A932M0G7_UNCTE</name>
<keyword evidence="7 9" id="KW-0275">Fatty acid biosynthesis</keyword>
<dbReference type="PROSITE" id="PS50968">
    <property type="entry name" value="BIOTINYL_LIPOYL"/>
    <property type="match status" value="1"/>
</dbReference>
<evidence type="ECO:0000256" key="7">
    <source>
        <dbReference type="ARBA" id="ARBA00023160"/>
    </source>
</evidence>
<dbReference type="NCBIfam" id="TIGR00531">
    <property type="entry name" value="BCCP"/>
    <property type="match status" value="1"/>
</dbReference>
<sequence>MDLKDLEELIDLFERKKIAELEFERSGVRVRLKKSASPETVGVPFPWPALTPPGSAAGAKGDLDAANGRGNSPPLASTSNVVTVTSPIVGTFYRAPSPEAEPFVQEGDLVEKGQVLCIVEAMKLMNEIEAECAGKILSALVENGNAVEYGEALFHIEPL</sequence>
<proteinExistence type="predicted"/>
<gene>
    <name evidence="12" type="primary">accB</name>
    <name evidence="12" type="ORF">HYY65_06310</name>
</gene>
<dbReference type="GO" id="GO:0006633">
    <property type="term" value="P:fatty acid biosynthetic process"/>
    <property type="evidence" value="ECO:0007669"/>
    <property type="project" value="UniProtKB-KW"/>
</dbReference>
<evidence type="ECO:0000313" key="13">
    <source>
        <dbReference type="Proteomes" id="UP000741360"/>
    </source>
</evidence>
<feature type="region of interest" description="Disordered" evidence="10">
    <location>
        <begin position="54"/>
        <end position="79"/>
    </location>
</feature>
<comment type="caution">
    <text evidence="12">The sequence shown here is derived from an EMBL/GenBank/DDBJ whole genome shotgun (WGS) entry which is preliminary data.</text>
</comment>
<protein>
    <recommendedName>
        <fullName evidence="3 9">Biotin carboxyl carrier protein of acetyl-CoA carboxylase</fullName>
    </recommendedName>
</protein>
<dbReference type="PANTHER" id="PTHR45266:SF3">
    <property type="entry name" value="OXALOACETATE DECARBOXYLASE ALPHA CHAIN"/>
    <property type="match status" value="1"/>
</dbReference>
<keyword evidence="4 9" id="KW-0444">Lipid biosynthesis</keyword>
<dbReference type="InterPro" id="IPR050709">
    <property type="entry name" value="Biotin_Carboxyl_Carrier/Decarb"/>
</dbReference>
<evidence type="ECO:0000256" key="9">
    <source>
        <dbReference type="RuleBase" id="RU364072"/>
    </source>
</evidence>
<accession>A0A932M0G7</accession>
<dbReference type="InterPro" id="IPR001249">
    <property type="entry name" value="AcCoA_biotinCC"/>
</dbReference>
<evidence type="ECO:0000256" key="8">
    <source>
        <dbReference type="ARBA" id="ARBA00023267"/>
    </source>
</evidence>
<dbReference type="Gene3D" id="2.40.50.100">
    <property type="match status" value="1"/>
</dbReference>
<keyword evidence="6 9" id="KW-0443">Lipid metabolism</keyword>
<dbReference type="InterPro" id="IPR011053">
    <property type="entry name" value="Single_hybrid_motif"/>
</dbReference>
<dbReference type="InterPro" id="IPR000089">
    <property type="entry name" value="Biotin_lipoyl"/>
</dbReference>
<keyword evidence="8 9" id="KW-0092">Biotin</keyword>
<evidence type="ECO:0000256" key="5">
    <source>
        <dbReference type="ARBA" id="ARBA00022832"/>
    </source>
</evidence>
<evidence type="ECO:0000256" key="6">
    <source>
        <dbReference type="ARBA" id="ARBA00023098"/>
    </source>
</evidence>
<keyword evidence="5 9" id="KW-0276">Fatty acid metabolism</keyword>
<reference evidence="12" key="1">
    <citation type="submission" date="2020-07" db="EMBL/GenBank/DDBJ databases">
        <title>Huge and variable diversity of episymbiotic CPR bacteria and DPANN archaea in groundwater ecosystems.</title>
        <authorList>
            <person name="He C.Y."/>
            <person name="Keren R."/>
            <person name="Whittaker M."/>
            <person name="Farag I.F."/>
            <person name="Doudna J."/>
            <person name="Cate J.H.D."/>
            <person name="Banfield J.F."/>
        </authorList>
    </citation>
    <scope>NUCLEOTIDE SEQUENCE</scope>
    <source>
        <strain evidence="12">NC_groundwater_717_Ag_S-0.2um_59_8</strain>
    </source>
</reference>